<keyword evidence="3" id="KW-0808">Transferase</keyword>
<comment type="subcellular location">
    <subcellularLocation>
        <location evidence="1">Cytoplasm</location>
    </subcellularLocation>
</comment>
<keyword evidence="4" id="KW-0819">tRNA processing</keyword>
<dbReference type="GO" id="GO:0003723">
    <property type="term" value="F:RNA binding"/>
    <property type="evidence" value="ECO:0007669"/>
    <property type="project" value="UniProtKB-UniRule"/>
</dbReference>
<dbReference type="GO" id="GO:0005737">
    <property type="term" value="C:cytoplasm"/>
    <property type="evidence" value="ECO:0007669"/>
    <property type="project" value="UniProtKB-SubCell"/>
</dbReference>
<dbReference type="Ensembl" id="ENSGAGT00000035918.1">
    <property type="protein sequence ID" value="ENSGAGP00000031669.1"/>
    <property type="gene ID" value="ENSGAGG00000022750.1"/>
</dbReference>
<dbReference type="PANTHER" id="PTHR14911">
    <property type="entry name" value="THUMP DOMAIN-CONTAINING"/>
    <property type="match status" value="1"/>
</dbReference>
<name>A0A452IU86_9SAUR</name>
<evidence type="ECO:0000256" key="6">
    <source>
        <dbReference type="SAM" id="MobiDB-lite"/>
    </source>
</evidence>
<dbReference type="FunFam" id="3.40.50.150:FF:000073">
    <property type="entry name" value="THUMP domain containing 3"/>
    <property type="match status" value="1"/>
</dbReference>
<dbReference type="InterPro" id="IPR000241">
    <property type="entry name" value="RlmKL-like_Mtase"/>
</dbReference>
<dbReference type="InterPro" id="IPR029063">
    <property type="entry name" value="SAM-dependent_MTases_sf"/>
</dbReference>
<feature type="region of interest" description="Disordered" evidence="6">
    <location>
        <begin position="140"/>
        <end position="173"/>
    </location>
</feature>
<dbReference type="SUPFAM" id="SSF53335">
    <property type="entry name" value="S-adenosyl-L-methionine-dependent methyltransferases"/>
    <property type="match status" value="1"/>
</dbReference>
<accession>A0A452IU86</accession>
<dbReference type="SUPFAM" id="SSF143437">
    <property type="entry name" value="THUMP domain-like"/>
    <property type="match status" value="1"/>
</dbReference>
<reference evidence="8" key="2">
    <citation type="submission" date="2025-08" db="UniProtKB">
        <authorList>
            <consortium name="Ensembl"/>
        </authorList>
    </citation>
    <scope>IDENTIFICATION</scope>
</reference>
<dbReference type="SMART" id="SM00981">
    <property type="entry name" value="THUMP"/>
    <property type="match status" value="1"/>
</dbReference>
<evidence type="ECO:0000313" key="9">
    <source>
        <dbReference type="Proteomes" id="UP000291020"/>
    </source>
</evidence>
<keyword evidence="3" id="KW-0489">Methyltransferase</keyword>
<protein>
    <recommendedName>
        <fullName evidence="7">THUMP domain-containing protein</fullName>
    </recommendedName>
</protein>
<reference evidence="9" key="1">
    <citation type="journal article" date="2017" name="PLoS ONE">
        <title>The Agassiz's desert tortoise genome provides a resource for the conservation of a threatened species.</title>
        <authorList>
            <person name="Tollis M."/>
            <person name="DeNardo D.F."/>
            <person name="Cornelius J.A."/>
            <person name="Dolby G.A."/>
            <person name="Edwards T."/>
            <person name="Henen B.T."/>
            <person name="Karl A.E."/>
            <person name="Murphy R.W."/>
            <person name="Kusumi K."/>
        </authorList>
    </citation>
    <scope>NUCLEOTIDE SEQUENCE [LARGE SCALE GENOMIC DNA]</scope>
</reference>
<dbReference type="GO" id="GO:0016423">
    <property type="term" value="F:tRNA (guanine) methyltransferase activity"/>
    <property type="evidence" value="ECO:0007669"/>
    <property type="project" value="TreeGrafter"/>
</dbReference>
<sequence length="510" mass="57124">MSAIEEASDTLAEVNLDDTHNPLTENLESDPSSNLKDILVTVGATVPTGFELTAADEVKEKLGSQSRISKDRGKIYFEISVEKLSQVHRLRSVDNLFVVVQEFTDYQFKETKEDALKDLEDLAKKLPWTDPLKVWKLNTNLKKRKTKHKKQNQQSSASKEKLNDDGGKDSANQKDADKELLDHAQNTPSLKSAEQNTEETQEMLLADDQSDGKDEFLNITVNEDQAGDCKKGEAEAQVLKFRVTCNRAGDKHCFTSNDAARDFGGAVQDYFQWKADMTNFDVEVLLNIHNNEVVVGIALTEESLHRRNITHFGPTTLRSTLAYGMLRLCDPQPTDIIIDPMSGTGAIPIEGATEWPSCYHIAGDNNPQAVKRAANNICSLLKKNQNKESGTSWGIPIDTIQWDICNLPLRTNSVDVIVTDMPFGKRIGSKKKNWDLYPSCLMEMSRICRPGTGRAVLLTQDRKCFAKALSKMGHLWQKGHTVWVNVGGLHAAVYLLKRTLERAGEKRSYW</sequence>
<dbReference type="CDD" id="cd11715">
    <property type="entry name" value="THUMP_AdoMetMT"/>
    <property type="match status" value="1"/>
</dbReference>
<dbReference type="AlphaFoldDB" id="A0A452IU86"/>
<evidence type="ECO:0000313" key="8">
    <source>
        <dbReference type="Ensembl" id="ENSGAGP00000031669.1"/>
    </source>
</evidence>
<reference evidence="8" key="3">
    <citation type="submission" date="2025-09" db="UniProtKB">
        <authorList>
            <consortium name="Ensembl"/>
        </authorList>
    </citation>
    <scope>IDENTIFICATION</scope>
</reference>
<comment type="similarity">
    <text evidence="2">Belongs to the methyltransferase superfamily.</text>
</comment>
<dbReference type="Proteomes" id="UP000291020">
    <property type="component" value="Unassembled WGS sequence"/>
</dbReference>
<evidence type="ECO:0000256" key="1">
    <source>
        <dbReference type="ARBA" id="ARBA00004496"/>
    </source>
</evidence>
<dbReference type="GO" id="GO:0030488">
    <property type="term" value="P:tRNA methylation"/>
    <property type="evidence" value="ECO:0007669"/>
    <property type="project" value="TreeGrafter"/>
</dbReference>
<dbReference type="PROSITE" id="PS51165">
    <property type="entry name" value="THUMP"/>
    <property type="match status" value="1"/>
</dbReference>
<proteinExistence type="inferred from homology"/>
<evidence type="ECO:0000256" key="2">
    <source>
        <dbReference type="ARBA" id="ARBA00008361"/>
    </source>
</evidence>
<dbReference type="Gene3D" id="3.40.50.150">
    <property type="entry name" value="Vaccinia Virus protein VP39"/>
    <property type="match status" value="1"/>
</dbReference>
<dbReference type="PANTHER" id="PTHR14911:SF13">
    <property type="entry name" value="TRNA (GUANINE(6)-N2)-METHYLTRANSFERASE THUMP3"/>
    <property type="match status" value="1"/>
</dbReference>
<dbReference type="FunFam" id="3.30.2130.30:FF:000004">
    <property type="entry name" value="THUMP domain-containing protein 3 isoform X1"/>
    <property type="match status" value="1"/>
</dbReference>
<dbReference type="GO" id="GO:0043527">
    <property type="term" value="C:tRNA methyltransferase complex"/>
    <property type="evidence" value="ECO:0007669"/>
    <property type="project" value="UniProtKB-ARBA"/>
</dbReference>
<organism evidence="8 9">
    <name type="scientific">Gopherus agassizii</name>
    <name type="common">Agassiz's desert tortoise</name>
    <dbReference type="NCBI Taxonomy" id="38772"/>
    <lineage>
        <taxon>Eukaryota</taxon>
        <taxon>Metazoa</taxon>
        <taxon>Chordata</taxon>
        <taxon>Craniata</taxon>
        <taxon>Vertebrata</taxon>
        <taxon>Euteleostomi</taxon>
        <taxon>Archelosauria</taxon>
        <taxon>Testudinata</taxon>
        <taxon>Testudines</taxon>
        <taxon>Cryptodira</taxon>
        <taxon>Durocryptodira</taxon>
        <taxon>Testudinoidea</taxon>
        <taxon>Testudinidae</taxon>
        <taxon>Gopherus</taxon>
    </lineage>
</organism>
<evidence type="ECO:0000256" key="5">
    <source>
        <dbReference type="PROSITE-ProRule" id="PRU00529"/>
    </source>
</evidence>
<dbReference type="InterPro" id="IPR004114">
    <property type="entry name" value="THUMP_dom"/>
</dbReference>
<evidence type="ECO:0000259" key="7">
    <source>
        <dbReference type="PROSITE" id="PS51165"/>
    </source>
</evidence>
<dbReference type="Pfam" id="PF02926">
    <property type="entry name" value="THUMP"/>
    <property type="match status" value="1"/>
</dbReference>
<feature type="compositionally biased region" description="Basic residues" evidence="6">
    <location>
        <begin position="141"/>
        <end position="151"/>
    </location>
</feature>
<feature type="domain" description="THUMP" evidence="7">
    <location>
        <begin position="188"/>
        <end position="299"/>
    </location>
</feature>
<feature type="compositionally biased region" description="Basic and acidic residues" evidence="6">
    <location>
        <begin position="158"/>
        <end position="173"/>
    </location>
</feature>
<dbReference type="Pfam" id="PF01170">
    <property type="entry name" value="UPF0020"/>
    <property type="match status" value="1"/>
</dbReference>
<dbReference type="Gene3D" id="3.30.2130.30">
    <property type="match status" value="2"/>
</dbReference>
<keyword evidence="5" id="KW-0694">RNA-binding</keyword>
<evidence type="ECO:0000256" key="4">
    <source>
        <dbReference type="ARBA" id="ARBA00022694"/>
    </source>
</evidence>
<keyword evidence="9" id="KW-1185">Reference proteome</keyword>
<dbReference type="STRING" id="38772.ENSGAGP00000031669"/>
<evidence type="ECO:0000256" key="3">
    <source>
        <dbReference type="ARBA" id="ARBA00022603"/>
    </source>
</evidence>